<dbReference type="Gene3D" id="2.102.10.10">
    <property type="entry name" value="Rieske [2Fe-2S] iron-sulphur domain"/>
    <property type="match status" value="1"/>
</dbReference>
<name>A0A6J4N536_9ACTN</name>
<dbReference type="InterPro" id="IPR001075">
    <property type="entry name" value="NIF_FeS_clus_asmbl_NifU_C"/>
</dbReference>
<dbReference type="SUPFAM" id="SSF117916">
    <property type="entry name" value="Fe-S cluster assembly (FSCA) domain-like"/>
    <property type="match status" value="1"/>
</dbReference>
<dbReference type="GO" id="GO:0004497">
    <property type="term" value="F:monooxygenase activity"/>
    <property type="evidence" value="ECO:0007669"/>
    <property type="project" value="UniProtKB-ARBA"/>
</dbReference>
<comment type="function">
    <text evidence="5">May be involved in the formation or repair of [Fe-S] clusters present in iron-sulfur proteins.</text>
</comment>
<dbReference type="EMBL" id="CADCUL010000137">
    <property type="protein sequence ID" value="CAA9378353.1"/>
    <property type="molecule type" value="Genomic_DNA"/>
</dbReference>
<evidence type="ECO:0000313" key="7">
    <source>
        <dbReference type="EMBL" id="CAA9378353.1"/>
    </source>
</evidence>
<dbReference type="GO" id="GO:0016705">
    <property type="term" value="F:oxidoreductase activity, acting on paired donors, with incorporation or reduction of molecular oxygen"/>
    <property type="evidence" value="ECO:0007669"/>
    <property type="project" value="UniProtKB-ARBA"/>
</dbReference>
<reference evidence="7" key="1">
    <citation type="submission" date="2020-02" db="EMBL/GenBank/DDBJ databases">
        <authorList>
            <person name="Meier V. D."/>
        </authorList>
    </citation>
    <scope>NUCLEOTIDE SEQUENCE</scope>
    <source>
        <strain evidence="7">AVDCRST_MAG21</strain>
    </source>
</reference>
<dbReference type="Gene3D" id="3.30.300.130">
    <property type="entry name" value="Fe-S cluster assembly (FSCA)"/>
    <property type="match status" value="1"/>
</dbReference>
<keyword evidence="4" id="KW-0411">Iron-sulfur</keyword>
<evidence type="ECO:0000256" key="5">
    <source>
        <dbReference type="ARBA" id="ARBA00049958"/>
    </source>
</evidence>
<accession>A0A6J4N536</accession>
<proteinExistence type="predicted"/>
<dbReference type="GO" id="GO:0016226">
    <property type="term" value="P:iron-sulfur cluster assembly"/>
    <property type="evidence" value="ECO:0007669"/>
    <property type="project" value="InterPro"/>
</dbReference>
<dbReference type="InterPro" id="IPR034904">
    <property type="entry name" value="FSCA_dom_sf"/>
</dbReference>
<feature type="domain" description="Rieske" evidence="6">
    <location>
        <begin position="212"/>
        <end position="320"/>
    </location>
</feature>
<protein>
    <submittedName>
        <fullName evidence="7">Uncharacterized NifU-like protein MSMEG_2718</fullName>
    </submittedName>
</protein>
<keyword evidence="2" id="KW-0479">Metal-binding</keyword>
<dbReference type="PROSITE" id="PS51296">
    <property type="entry name" value="RIESKE"/>
    <property type="match status" value="1"/>
</dbReference>
<dbReference type="InterPro" id="IPR036922">
    <property type="entry name" value="Rieske_2Fe-2S_sf"/>
</dbReference>
<dbReference type="GO" id="GO:0005506">
    <property type="term" value="F:iron ion binding"/>
    <property type="evidence" value="ECO:0007669"/>
    <property type="project" value="InterPro"/>
</dbReference>
<sequence length="332" mass="34094">MEELPETGAPSAASGHEPVDDLRAAGERIEALLDASSAHGAVARERSEELVRLVADLYGAGLERVLDVLYDAGRLDAEALDALAADDLVASLLMVHGLHPHDVTTRVERALEEVRPYLGSHGGDVELLGVSDEGVVRLRLLGSCDGCASSSVTLKLAVEGAVEAAAPEVTGIEVDTSSSESDASGGTVIPVSALRTRLTSPADPSAEASGGWEPLPEFGLGSGEVRACSVAGVAVAVMRIGSDLYAYRDECPRCHGSVAGTKLERRLGGAVGDAVLRCPGCRAHYDVRHAGASLDADAADTHPAHLSPLPLLVRDGATLVAVPRVVDGAVSA</sequence>
<evidence type="ECO:0000259" key="6">
    <source>
        <dbReference type="PROSITE" id="PS51296"/>
    </source>
</evidence>
<keyword evidence="1" id="KW-0001">2Fe-2S</keyword>
<evidence type="ECO:0000256" key="4">
    <source>
        <dbReference type="ARBA" id="ARBA00023014"/>
    </source>
</evidence>
<dbReference type="GO" id="GO:0051537">
    <property type="term" value="F:2 iron, 2 sulfur cluster binding"/>
    <property type="evidence" value="ECO:0007669"/>
    <property type="project" value="UniProtKB-KW"/>
</dbReference>
<dbReference type="Pfam" id="PF01106">
    <property type="entry name" value="NifU"/>
    <property type="match status" value="1"/>
</dbReference>
<dbReference type="PANTHER" id="PTHR11178">
    <property type="entry name" value="IRON-SULFUR CLUSTER SCAFFOLD PROTEIN NFU-RELATED"/>
    <property type="match status" value="1"/>
</dbReference>
<dbReference type="AlphaFoldDB" id="A0A6J4N536"/>
<evidence type="ECO:0000256" key="3">
    <source>
        <dbReference type="ARBA" id="ARBA00023004"/>
    </source>
</evidence>
<gene>
    <name evidence="7" type="ORF">AVDCRST_MAG21-1607</name>
</gene>
<dbReference type="InterPro" id="IPR017941">
    <property type="entry name" value="Rieske_2Fe-2S"/>
</dbReference>
<keyword evidence="3" id="KW-0408">Iron</keyword>
<evidence type="ECO:0000256" key="1">
    <source>
        <dbReference type="ARBA" id="ARBA00022714"/>
    </source>
</evidence>
<dbReference type="SUPFAM" id="SSF50022">
    <property type="entry name" value="ISP domain"/>
    <property type="match status" value="1"/>
</dbReference>
<evidence type="ECO:0000256" key="2">
    <source>
        <dbReference type="ARBA" id="ARBA00022723"/>
    </source>
</evidence>
<organism evidence="7">
    <name type="scientific">uncultured Nocardioidaceae bacterium</name>
    <dbReference type="NCBI Taxonomy" id="253824"/>
    <lineage>
        <taxon>Bacteria</taxon>
        <taxon>Bacillati</taxon>
        <taxon>Actinomycetota</taxon>
        <taxon>Actinomycetes</taxon>
        <taxon>Propionibacteriales</taxon>
        <taxon>Nocardioidaceae</taxon>
        <taxon>environmental samples</taxon>
    </lineage>
</organism>